<sequence>MASHDGVERVGAERCVQLRTQQFDHHQRSTSLRFEPEADAQTELGIVLEQTVGPRRAAPFRILGIGRGGQVATEDAAAASGVGDQHVIAEQLGQQLEVRRLAATRTRAAELEQRFAQLARLHRRGVPLGRVCRWSSKERIPRNPLSIEVLADRLHVDALALHLALVVCGAGLHAHTTAGAVVGGHLHGELHPRHLTAAEVLRLQTLRLVGWRVHLHPDRGVRADNGALATVDAQVGLPDRDLIGDRALLELGGAGGERSVGRQRTHRQEIAVTGEHHRGHLLHEIGGIAADRRATQIGGRHGGGNRHPVQVLQRFVDCGHVAFHHDIATGAVALLDCALQLAQRIFGGQHAGEAEETGLHDGVDTAGEASISGNRGSVDGVQLQLPIDDLLLHLSGETVPHVVGAVRRVDQHRRASGSEPQHVHARQEVPLMNTHERRLVDEVAALQRTLVDAHVADGHTARLLRVVYEVRLYVQVGVRADDLRRVLVGTHGAVGAKAVEHCSHLGAVRAERRVVHEAGVADIVDDAHRERILRVRQRRLVEYGLHHRRGELLAAESVPTTEHPRPLATGPGSGLAVPQRRQHVEVQRIERCTRLLRAIEHHHRAGAGRQRRKQLRRRERAVQA</sequence>
<feature type="region of interest" description="Disordered" evidence="1">
    <location>
        <begin position="601"/>
        <end position="624"/>
    </location>
</feature>
<gene>
    <name evidence="2" type="ORF">UFOPK3267_02984</name>
</gene>
<organism evidence="2">
    <name type="scientific">freshwater metagenome</name>
    <dbReference type="NCBI Taxonomy" id="449393"/>
    <lineage>
        <taxon>unclassified sequences</taxon>
        <taxon>metagenomes</taxon>
        <taxon>ecological metagenomes</taxon>
    </lineage>
</organism>
<evidence type="ECO:0000256" key="1">
    <source>
        <dbReference type="SAM" id="MobiDB-lite"/>
    </source>
</evidence>
<dbReference type="AlphaFoldDB" id="A0A6J7CDH6"/>
<accession>A0A6J7CDH6</accession>
<protein>
    <submittedName>
        <fullName evidence="2">Unannotated protein</fullName>
    </submittedName>
</protein>
<reference evidence="2" key="1">
    <citation type="submission" date="2020-05" db="EMBL/GenBank/DDBJ databases">
        <authorList>
            <person name="Chiriac C."/>
            <person name="Salcher M."/>
            <person name="Ghai R."/>
            <person name="Kavagutti S V."/>
        </authorList>
    </citation>
    <scope>NUCLEOTIDE SEQUENCE</scope>
</reference>
<name>A0A6J7CDH6_9ZZZZ</name>
<proteinExistence type="predicted"/>
<dbReference type="EMBL" id="CAFBIY010000258">
    <property type="protein sequence ID" value="CAB4853453.1"/>
    <property type="molecule type" value="Genomic_DNA"/>
</dbReference>
<feature type="region of interest" description="Disordered" evidence="1">
    <location>
        <begin position="554"/>
        <end position="581"/>
    </location>
</feature>
<evidence type="ECO:0000313" key="2">
    <source>
        <dbReference type="EMBL" id="CAB4853453.1"/>
    </source>
</evidence>